<name>A0AAX6IH25_IRIPA</name>
<sequence length="148" mass="15537">MAREESCWGRWLRTYEARHGGVTAGSIRRWRKMRRCGGTSLPVDAYALLFGTPDLGRRDNCGAGLGSPERSAALSVAGPGSVAAKAEVKGGSQSGPEGDRNGSLEAGGADACDGREGQRLRHRVGSGIEARVLIFLCICIVSGGLDTY</sequence>
<gene>
    <name evidence="2" type="ORF">M6B38_257925</name>
</gene>
<evidence type="ECO:0000313" key="3">
    <source>
        <dbReference type="Proteomes" id="UP001140949"/>
    </source>
</evidence>
<dbReference type="AlphaFoldDB" id="A0AAX6IH25"/>
<evidence type="ECO:0000256" key="1">
    <source>
        <dbReference type="SAM" id="MobiDB-lite"/>
    </source>
</evidence>
<organism evidence="2 3">
    <name type="scientific">Iris pallida</name>
    <name type="common">Sweet iris</name>
    <dbReference type="NCBI Taxonomy" id="29817"/>
    <lineage>
        <taxon>Eukaryota</taxon>
        <taxon>Viridiplantae</taxon>
        <taxon>Streptophyta</taxon>
        <taxon>Embryophyta</taxon>
        <taxon>Tracheophyta</taxon>
        <taxon>Spermatophyta</taxon>
        <taxon>Magnoliopsida</taxon>
        <taxon>Liliopsida</taxon>
        <taxon>Asparagales</taxon>
        <taxon>Iridaceae</taxon>
        <taxon>Iridoideae</taxon>
        <taxon>Irideae</taxon>
        <taxon>Iris</taxon>
    </lineage>
</organism>
<reference evidence="2" key="1">
    <citation type="journal article" date="2023" name="GigaByte">
        <title>Genome assembly of the bearded iris, Iris pallida Lam.</title>
        <authorList>
            <person name="Bruccoleri R.E."/>
            <person name="Oakeley E.J."/>
            <person name="Faust A.M.E."/>
            <person name="Altorfer M."/>
            <person name="Dessus-Babus S."/>
            <person name="Burckhardt D."/>
            <person name="Oertli M."/>
            <person name="Naumann U."/>
            <person name="Petersen F."/>
            <person name="Wong J."/>
        </authorList>
    </citation>
    <scope>NUCLEOTIDE SEQUENCE</scope>
    <source>
        <strain evidence="2">GSM-AAB239-AS_SAM_17_03QT</strain>
    </source>
</reference>
<dbReference type="EMBL" id="JANAVB010001950">
    <property type="protein sequence ID" value="KAJ6852127.1"/>
    <property type="molecule type" value="Genomic_DNA"/>
</dbReference>
<feature type="region of interest" description="Disordered" evidence="1">
    <location>
        <begin position="85"/>
        <end position="110"/>
    </location>
</feature>
<dbReference type="Proteomes" id="UP001140949">
    <property type="component" value="Unassembled WGS sequence"/>
</dbReference>
<accession>A0AAX6IH25</accession>
<proteinExistence type="predicted"/>
<comment type="caution">
    <text evidence="2">The sequence shown here is derived from an EMBL/GenBank/DDBJ whole genome shotgun (WGS) entry which is preliminary data.</text>
</comment>
<reference evidence="2" key="2">
    <citation type="submission" date="2023-04" db="EMBL/GenBank/DDBJ databases">
        <authorList>
            <person name="Bruccoleri R.E."/>
            <person name="Oakeley E.J."/>
            <person name="Faust A.-M."/>
            <person name="Dessus-Babus S."/>
            <person name="Altorfer M."/>
            <person name="Burckhardt D."/>
            <person name="Oertli M."/>
            <person name="Naumann U."/>
            <person name="Petersen F."/>
            <person name="Wong J."/>
        </authorList>
    </citation>
    <scope>NUCLEOTIDE SEQUENCE</scope>
    <source>
        <strain evidence="2">GSM-AAB239-AS_SAM_17_03QT</strain>
        <tissue evidence="2">Leaf</tissue>
    </source>
</reference>
<keyword evidence="3" id="KW-1185">Reference proteome</keyword>
<evidence type="ECO:0000313" key="2">
    <source>
        <dbReference type="EMBL" id="KAJ6852127.1"/>
    </source>
</evidence>
<protein>
    <submittedName>
        <fullName evidence="2">Vegetative cell wall protein gp1-like</fullName>
    </submittedName>
</protein>